<dbReference type="UniPathway" id="UPA00115">
    <property type="reaction ID" value="UER00414"/>
</dbReference>
<keyword evidence="9 11" id="KW-0704">Schiff base</keyword>
<dbReference type="Pfam" id="PF00923">
    <property type="entry name" value="TAL_FSA"/>
    <property type="match status" value="1"/>
</dbReference>
<dbReference type="Gene3D" id="3.20.20.70">
    <property type="entry name" value="Aldolase class I"/>
    <property type="match status" value="1"/>
</dbReference>
<dbReference type="PANTHER" id="PTHR10683:SF31">
    <property type="entry name" value="TRANSALDOLASE"/>
    <property type="match status" value="1"/>
</dbReference>
<dbReference type="InterPro" id="IPR001585">
    <property type="entry name" value="TAL/FSA"/>
</dbReference>
<dbReference type="RefSeq" id="WP_106930388.1">
    <property type="nucleotide sequence ID" value="NZ_PYFT01000001.1"/>
</dbReference>
<evidence type="ECO:0000256" key="9">
    <source>
        <dbReference type="ARBA" id="ARBA00023270"/>
    </source>
</evidence>
<organism evidence="12 13">
    <name type="scientific">Adhaeribacter arboris</name>
    <dbReference type="NCBI Taxonomy" id="2072846"/>
    <lineage>
        <taxon>Bacteria</taxon>
        <taxon>Pseudomonadati</taxon>
        <taxon>Bacteroidota</taxon>
        <taxon>Cytophagia</taxon>
        <taxon>Cytophagales</taxon>
        <taxon>Hymenobacteraceae</taxon>
        <taxon>Adhaeribacter</taxon>
    </lineage>
</organism>
<protein>
    <recommendedName>
        <fullName evidence="5 11">Transaldolase</fullName>
        <ecNumber evidence="5 11">2.2.1.2</ecNumber>
    </recommendedName>
</protein>
<dbReference type="GO" id="GO:0006098">
    <property type="term" value="P:pentose-phosphate shunt"/>
    <property type="evidence" value="ECO:0007669"/>
    <property type="project" value="UniProtKB-UniRule"/>
</dbReference>
<name>A0A2T2YGJ1_9BACT</name>
<keyword evidence="13" id="KW-1185">Reference proteome</keyword>
<dbReference type="CDD" id="cd00955">
    <property type="entry name" value="Transaldolase_like"/>
    <property type="match status" value="1"/>
</dbReference>
<dbReference type="Proteomes" id="UP000240357">
    <property type="component" value="Unassembled WGS sequence"/>
</dbReference>
<accession>A0A2T2YGJ1</accession>
<dbReference type="SUPFAM" id="SSF51569">
    <property type="entry name" value="Aldolase"/>
    <property type="match status" value="1"/>
</dbReference>
<evidence type="ECO:0000313" key="13">
    <source>
        <dbReference type="Proteomes" id="UP000240357"/>
    </source>
</evidence>
<dbReference type="NCBIfam" id="TIGR00876">
    <property type="entry name" value="tal_mycobact"/>
    <property type="match status" value="1"/>
</dbReference>
<comment type="caution">
    <text evidence="12">The sequence shown here is derived from an EMBL/GenBank/DDBJ whole genome shotgun (WGS) entry which is preliminary data.</text>
</comment>
<keyword evidence="8 11" id="KW-0570">Pentose shunt</keyword>
<dbReference type="EC" id="2.2.1.2" evidence="5 11"/>
<evidence type="ECO:0000256" key="4">
    <source>
        <dbReference type="ARBA" id="ARBA00008426"/>
    </source>
</evidence>
<dbReference type="EMBL" id="PYFT01000001">
    <property type="protein sequence ID" value="PSR54588.1"/>
    <property type="molecule type" value="Genomic_DNA"/>
</dbReference>
<dbReference type="PANTHER" id="PTHR10683">
    <property type="entry name" value="TRANSALDOLASE"/>
    <property type="match status" value="1"/>
</dbReference>
<evidence type="ECO:0000256" key="10">
    <source>
        <dbReference type="ARBA" id="ARBA00048810"/>
    </source>
</evidence>
<evidence type="ECO:0000256" key="3">
    <source>
        <dbReference type="ARBA" id="ARBA00004857"/>
    </source>
</evidence>
<dbReference type="InterPro" id="IPR018225">
    <property type="entry name" value="Transaldolase_AS"/>
</dbReference>
<sequence>MKSSLAQIASFGQSIWLDFIRRKFISSGELKKLIDEDDLRGVTSNPAIFEEAIARSDDYWEAIQTLAQSGKSTEEIFLAVAIEDVQNAADTFQGVYEQTQGLDGYVSLEVSPTLAQDTAGTIKEAQSSWQTLNRPNVMIKVPGTPEGLPAITQLISEGINVNVTLLFSLERYRQVAEAYVAGLEQRAQKGEPIDKVASVASFFLSRIDALVDPKLDKLANESIDKAGVAKQLLGKTAIASAKMAYQIYKEVFQSDRFKALAEKGAKPQRLLWASTSTKNPAYRDVLYVESLIGPDTVNTVPMETLNAFRDHGQPAARLEEGTEEARNTLAQLAEVGIDLAAITQQLEEEGIQKFIKPFTSLMRVLEEKRKEAATVE</sequence>
<comment type="similarity">
    <text evidence="4 11">Belongs to the transaldolase family. Type 2 subfamily.</text>
</comment>
<feature type="active site" description="Schiff-base intermediate with substrate" evidence="11">
    <location>
        <position position="140"/>
    </location>
</feature>
<comment type="pathway">
    <text evidence="3 11">Carbohydrate degradation; pentose phosphate pathway; D-glyceraldehyde 3-phosphate and beta-D-fructose 6-phosphate from D-ribose 5-phosphate and D-xylulose 5-phosphate (non-oxidative stage): step 2/3.</text>
</comment>
<evidence type="ECO:0000256" key="7">
    <source>
        <dbReference type="ARBA" id="ARBA00022679"/>
    </source>
</evidence>
<dbReference type="NCBIfam" id="NF002881">
    <property type="entry name" value="PRK03343.1"/>
    <property type="match status" value="1"/>
</dbReference>
<evidence type="ECO:0000256" key="5">
    <source>
        <dbReference type="ARBA" id="ARBA00013151"/>
    </source>
</evidence>
<evidence type="ECO:0000256" key="1">
    <source>
        <dbReference type="ARBA" id="ARBA00003518"/>
    </source>
</evidence>
<reference evidence="12 13" key="1">
    <citation type="submission" date="2018-03" db="EMBL/GenBank/DDBJ databases">
        <title>Adhaeribacter sp. HMF7605 Genome sequencing and assembly.</title>
        <authorList>
            <person name="Kang H."/>
            <person name="Kang J."/>
            <person name="Cha I."/>
            <person name="Kim H."/>
            <person name="Joh K."/>
        </authorList>
    </citation>
    <scope>NUCLEOTIDE SEQUENCE [LARGE SCALE GENOMIC DNA]</scope>
    <source>
        <strain evidence="12 13">HMF7605</strain>
    </source>
</reference>
<dbReference type="GO" id="GO:0005975">
    <property type="term" value="P:carbohydrate metabolic process"/>
    <property type="evidence" value="ECO:0007669"/>
    <property type="project" value="InterPro"/>
</dbReference>
<evidence type="ECO:0000256" key="11">
    <source>
        <dbReference type="HAMAP-Rule" id="MF_00493"/>
    </source>
</evidence>
<dbReference type="OrthoDB" id="140919at2"/>
<evidence type="ECO:0000256" key="8">
    <source>
        <dbReference type="ARBA" id="ARBA00023126"/>
    </source>
</evidence>
<dbReference type="HAMAP" id="MF_00493">
    <property type="entry name" value="Transaldolase_2"/>
    <property type="match status" value="1"/>
</dbReference>
<keyword evidence="6 11" id="KW-0963">Cytoplasm</keyword>
<dbReference type="PROSITE" id="PS01054">
    <property type="entry name" value="TRANSALDOLASE_1"/>
    <property type="match status" value="1"/>
</dbReference>
<dbReference type="InterPro" id="IPR013785">
    <property type="entry name" value="Aldolase_TIM"/>
</dbReference>
<evidence type="ECO:0000256" key="2">
    <source>
        <dbReference type="ARBA" id="ARBA00004496"/>
    </source>
</evidence>
<dbReference type="GO" id="GO:0005737">
    <property type="term" value="C:cytoplasm"/>
    <property type="evidence" value="ECO:0007669"/>
    <property type="project" value="UniProtKB-SubCell"/>
</dbReference>
<dbReference type="InterPro" id="IPR004732">
    <property type="entry name" value="Transaldolase_2"/>
</dbReference>
<dbReference type="GO" id="GO:0004801">
    <property type="term" value="F:transaldolase activity"/>
    <property type="evidence" value="ECO:0007669"/>
    <property type="project" value="UniProtKB-UniRule"/>
</dbReference>
<gene>
    <name evidence="11 12" type="primary">tal</name>
    <name evidence="12" type="ORF">AHMF7605_14275</name>
</gene>
<evidence type="ECO:0000313" key="12">
    <source>
        <dbReference type="EMBL" id="PSR54588.1"/>
    </source>
</evidence>
<keyword evidence="7 11" id="KW-0808">Transferase</keyword>
<comment type="catalytic activity">
    <reaction evidence="10 11">
        <text>D-sedoheptulose 7-phosphate + D-glyceraldehyde 3-phosphate = D-erythrose 4-phosphate + beta-D-fructose 6-phosphate</text>
        <dbReference type="Rhea" id="RHEA:17053"/>
        <dbReference type="ChEBI" id="CHEBI:16897"/>
        <dbReference type="ChEBI" id="CHEBI:57483"/>
        <dbReference type="ChEBI" id="CHEBI:57634"/>
        <dbReference type="ChEBI" id="CHEBI:59776"/>
        <dbReference type="EC" id="2.2.1.2"/>
    </reaction>
</comment>
<comment type="subcellular location">
    <subcellularLocation>
        <location evidence="2 11">Cytoplasm</location>
    </subcellularLocation>
</comment>
<dbReference type="AlphaFoldDB" id="A0A2T2YGJ1"/>
<comment type="function">
    <text evidence="1 11">Transaldolase is important for the balance of metabolites in the pentose-phosphate pathway.</text>
</comment>
<evidence type="ECO:0000256" key="6">
    <source>
        <dbReference type="ARBA" id="ARBA00022490"/>
    </source>
</evidence>
<proteinExistence type="inferred from homology"/>
<dbReference type="PIRSF" id="PIRSF036915">
    <property type="entry name" value="Trnald_Bac_Plnt"/>
    <property type="match status" value="1"/>
</dbReference>
<dbReference type="PROSITE" id="PS00958">
    <property type="entry name" value="TRANSALDOLASE_2"/>
    <property type="match status" value="1"/>
</dbReference>